<dbReference type="GO" id="GO:0005975">
    <property type="term" value="P:carbohydrate metabolic process"/>
    <property type="evidence" value="ECO:0007669"/>
    <property type="project" value="InterPro"/>
</dbReference>
<sequence>MDYMLDSLNLEAIKKWHRILPLAGLTSNPSIAKLEGGVPFFEQIRQVRHIIGDSVSIHVQVIARDCQGILEDAIRIVQECGSNTYIKVPVTTEGLVAIKKLKAEGFSVTATAIYTTFQGLLAIEAGADYLAPYFNRMENLDINPEKVIQDLSQVIAREKKSCKILAASFKNVSQVTRAIKAGAQSVTLSPDVFESSFAMPSIQKAVDDFTRDWQESYQTTKL</sequence>
<dbReference type="PANTHER" id="PTHR10683:SF28">
    <property type="entry name" value="TRANSALDOLASE C"/>
    <property type="match status" value="1"/>
</dbReference>
<dbReference type="SUPFAM" id="SSF51569">
    <property type="entry name" value="Aldolase"/>
    <property type="match status" value="1"/>
</dbReference>
<organism evidence="2 3">
    <name type="scientific">Streptococcus varani</name>
    <dbReference type="NCBI Taxonomy" id="1608583"/>
    <lineage>
        <taxon>Bacteria</taxon>
        <taxon>Bacillati</taxon>
        <taxon>Bacillota</taxon>
        <taxon>Bacilli</taxon>
        <taxon>Lactobacillales</taxon>
        <taxon>Streptococcaceae</taxon>
        <taxon>Streptococcus</taxon>
    </lineage>
</organism>
<keyword evidence="1" id="KW-0704">Schiff base</keyword>
<dbReference type="InterPro" id="IPR001585">
    <property type="entry name" value="TAL/FSA"/>
</dbReference>
<dbReference type="InterPro" id="IPR033919">
    <property type="entry name" value="TSA/FSA_arc/bac"/>
</dbReference>
<protein>
    <submittedName>
        <fullName evidence="2">Fructose-6-phosphate aldolase</fullName>
    </submittedName>
</protein>
<accession>A0A0E4CRL8</accession>
<gene>
    <name evidence="2" type="primary">mipB</name>
    <name evidence="2" type="ORF">BN1356_00022</name>
</gene>
<name>A0A0E4CRL8_9STRE</name>
<dbReference type="EMBL" id="CTEN01000001">
    <property type="protein sequence ID" value="CQR23651.1"/>
    <property type="molecule type" value="Genomic_DNA"/>
</dbReference>
<evidence type="ECO:0000256" key="1">
    <source>
        <dbReference type="ARBA" id="ARBA00023270"/>
    </source>
</evidence>
<dbReference type="NCBIfam" id="NF009299">
    <property type="entry name" value="PRK12656.1"/>
    <property type="match status" value="1"/>
</dbReference>
<dbReference type="AlphaFoldDB" id="A0A0E4CRL8"/>
<dbReference type="CDD" id="cd00956">
    <property type="entry name" value="Transaldolase_FSA"/>
    <property type="match status" value="1"/>
</dbReference>
<dbReference type="Gene3D" id="3.20.20.70">
    <property type="entry name" value="Aldolase class I"/>
    <property type="match status" value="1"/>
</dbReference>
<dbReference type="InterPro" id="IPR013785">
    <property type="entry name" value="Aldolase_TIM"/>
</dbReference>
<dbReference type="PANTHER" id="PTHR10683">
    <property type="entry name" value="TRANSALDOLASE"/>
    <property type="match status" value="1"/>
</dbReference>
<dbReference type="RefSeq" id="WP_093649392.1">
    <property type="nucleotide sequence ID" value="NZ_CTEN01000001.1"/>
</dbReference>
<evidence type="ECO:0000313" key="2">
    <source>
        <dbReference type="EMBL" id="CQR23651.1"/>
    </source>
</evidence>
<dbReference type="GO" id="GO:0016832">
    <property type="term" value="F:aldehyde-lyase activity"/>
    <property type="evidence" value="ECO:0007669"/>
    <property type="project" value="InterPro"/>
</dbReference>
<keyword evidence="3" id="KW-1185">Reference proteome</keyword>
<reference evidence="3" key="1">
    <citation type="submission" date="2015-03" db="EMBL/GenBank/DDBJ databases">
        <authorList>
            <person name="Urmite Genomes"/>
        </authorList>
    </citation>
    <scope>NUCLEOTIDE SEQUENCE [LARGE SCALE GENOMIC DNA]</scope>
    <source>
        <strain evidence="3">FF10</strain>
    </source>
</reference>
<dbReference type="Proteomes" id="UP000198604">
    <property type="component" value="Unassembled WGS sequence"/>
</dbReference>
<evidence type="ECO:0000313" key="3">
    <source>
        <dbReference type="Proteomes" id="UP000198604"/>
    </source>
</evidence>
<proteinExistence type="predicted"/>
<dbReference type="STRING" id="1608583.BN1356_00022"/>
<dbReference type="OrthoDB" id="9807051at2"/>
<dbReference type="Pfam" id="PF00923">
    <property type="entry name" value="TAL_FSA"/>
    <property type="match status" value="1"/>
</dbReference>